<protein>
    <submittedName>
        <fullName evidence="5">Fumarylacetoacetate hydrolase-like protein</fullName>
    </submittedName>
</protein>
<keyword evidence="2" id="KW-0479">Metal-binding</keyword>
<dbReference type="OrthoDB" id="194468at2759"/>
<dbReference type="GO" id="GO:0006107">
    <property type="term" value="P:oxaloacetate metabolic process"/>
    <property type="evidence" value="ECO:0007669"/>
    <property type="project" value="UniProtKB-ARBA"/>
</dbReference>
<dbReference type="Proteomes" id="UP000799770">
    <property type="component" value="Unassembled WGS sequence"/>
</dbReference>
<accession>A0A6A5ZU57</accession>
<comment type="similarity">
    <text evidence="1">Belongs to the FAH family.</text>
</comment>
<reference evidence="5" key="1">
    <citation type="journal article" date="2020" name="Stud. Mycol.">
        <title>101 Dothideomycetes genomes: a test case for predicting lifestyles and emergence of pathogens.</title>
        <authorList>
            <person name="Haridas S."/>
            <person name="Albert R."/>
            <person name="Binder M."/>
            <person name="Bloem J."/>
            <person name="Labutti K."/>
            <person name="Salamov A."/>
            <person name="Andreopoulos B."/>
            <person name="Baker S."/>
            <person name="Barry K."/>
            <person name="Bills G."/>
            <person name="Bluhm B."/>
            <person name="Cannon C."/>
            <person name="Castanera R."/>
            <person name="Culley D."/>
            <person name="Daum C."/>
            <person name="Ezra D."/>
            <person name="Gonzalez J."/>
            <person name="Henrissat B."/>
            <person name="Kuo A."/>
            <person name="Liang C."/>
            <person name="Lipzen A."/>
            <person name="Lutzoni F."/>
            <person name="Magnuson J."/>
            <person name="Mondo S."/>
            <person name="Nolan M."/>
            <person name="Ohm R."/>
            <person name="Pangilinan J."/>
            <person name="Park H.-J."/>
            <person name="Ramirez L."/>
            <person name="Alfaro M."/>
            <person name="Sun H."/>
            <person name="Tritt A."/>
            <person name="Yoshinaga Y."/>
            <person name="Zwiers L.-H."/>
            <person name="Turgeon B."/>
            <person name="Goodwin S."/>
            <person name="Spatafora J."/>
            <person name="Crous P."/>
            <person name="Grigoriev I."/>
        </authorList>
    </citation>
    <scope>NUCLEOTIDE SEQUENCE</scope>
    <source>
        <strain evidence="5">CBS 627.86</strain>
    </source>
</reference>
<sequence>MTSLSSPGKGFPSLTNYVAFLDPISSAPRIGHYAMKSEEIQPLSFVSGTPLENLYQVIEAGESNIKASGSPIQASATKILPPITGRDILCVGKNYAEHAKEFNSSGFDSSDKVDQPTHPVIFTKRFSSIIATGEEIYPHLEFTQTPDYEGEIGVIIGKPGFRISEAEAMDYVWGYTIINDMTARERQRDHKQFYIGKSPDTFCPMGPIAVPASKLDKVLRVQTYVNGQLRQDATTDDLIFSIPFLIKTMSEGQTLMPGDVLATGTPAGVGIGRKPPTYLQPGDTVTVTVSGLGKLENRIADAQSVNATVKRIEQVSHIKPTNAVKSVSSTNLTMINNKSLYYKTLGQASGSPVVFVHGLGGTVDYWTPLIHRLGLEKTHSLHLFDLEGHGLSPTSPLSSLTVASFAEDLNGVFEHANITSGATLIVHSMGCLIAATFALAHPDKVSKLVLLGPPASPLPEAASERLEQRAETARTKGMAAVVDAVATTGTSEKTKSSNPLALTAVRLLLLGQDPEGHAKAISALAASSQHTIAFGDIKAKTLIVTGSEDVFGPPGLCEKYLQVMDGATLKVLEDVGHWHVFENLAGVTDAISSFL</sequence>
<evidence type="ECO:0000313" key="5">
    <source>
        <dbReference type="EMBL" id="KAF2121771.1"/>
    </source>
</evidence>
<dbReference type="InterPro" id="IPR036663">
    <property type="entry name" value="Fumarylacetoacetase_C_sf"/>
</dbReference>
<dbReference type="PANTHER" id="PTHR11820">
    <property type="entry name" value="ACYLPYRUVASE"/>
    <property type="match status" value="1"/>
</dbReference>
<dbReference type="InterPro" id="IPR000073">
    <property type="entry name" value="AB_hydrolase_1"/>
</dbReference>
<evidence type="ECO:0000259" key="4">
    <source>
        <dbReference type="Pfam" id="PF01557"/>
    </source>
</evidence>
<evidence type="ECO:0000259" key="3">
    <source>
        <dbReference type="Pfam" id="PF00561"/>
    </source>
</evidence>
<evidence type="ECO:0000256" key="2">
    <source>
        <dbReference type="ARBA" id="ARBA00022723"/>
    </source>
</evidence>
<dbReference type="PANTHER" id="PTHR11820:SF7">
    <property type="entry name" value="ACYLPYRUVASE FAHD1, MITOCHONDRIAL"/>
    <property type="match status" value="1"/>
</dbReference>
<dbReference type="InterPro" id="IPR029058">
    <property type="entry name" value="AB_hydrolase_fold"/>
</dbReference>
<dbReference type="PRINTS" id="PR00111">
    <property type="entry name" value="ABHYDROLASE"/>
</dbReference>
<name>A0A6A5ZU57_9PLEO</name>
<keyword evidence="5" id="KW-0378">Hydrolase</keyword>
<dbReference type="Pfam" id="PF01557">
    <property type="entry name" value="FAA_hydrolase"/>
    <property type="match status" value="1"/>
</dbReference>
<dbReference type="InterPro" id="IPR011234">
    <property type="entry name" value="Fumarylacetoacetase-like_C"/>
</dbReference>
<feature type="domain" description="Fumarylacetoacetase-like C-terminal" evidence="4">
    <location>
        <begin position="88"/>
        <end position="299"/>
    </location>
</feature>
<dbReference type="Gene3D" id="3.90.850.10">
    <property type="entry name" value="Fumarylacetoacetase-like, C-terminal domain"/>
    <property type="match status" value="1"/>
</dbReference>
<dbReference type="EMBL" id="ML977311">
    <property type="protein sequence ID" value="KAF2121771.1"/>
    <property type="molecule type" value="Genomic_DNA"/>
</dbReference>
<dbReference type="GO" id="GO:0018773">
    <property type="term" value="F:acetylpyruvate hydrolase activity"/>
    <property type="evidence" value="ECO:0007669"/>
    <property type="project" value="TreeGrafter"/>
</dbReference>
<evidence type="ECO:0000256" key="1">
    <source>
        <dbReference type="ARBA" id="ARBA00010211"/>
    </source>
</evidence>
<organism evidence="5 6">
    <name type="scientific">Lophiotrema nucula</name>
    <dbReference type="NCBI Taxonomy" id="690887"/>
    <lineage>
        <taxon>Eukaryota</taxon>
        <taxon>Fungi</taxon>
        <taxon>Dikarya</taxon>
        <taxon>Ascomycota</taxon>
        <taxon>Pezizomycotina</taxon>
        <taxon>Dothideomycetes</taxon>
        <taxon>Pleosporomycetidae</taxon>
        <taxon>Pleosporales</taxon>
        <taxon>Lophiotremataceae</taxon>
        <taxon>Lophiotrema</taxon>
    </lineage>
</organism>
<dbReference type="SUPFAM" id="SSF56529">
    <property type="entry name" value="FAH"/>
    <property type="match status" value="1"/>
</dbReference>
<dbReference type="GO" id="GO:0050163">
    <property type="term" value="F:oxaloacetate tautomerase activity"/>
    <property type="evidence" value="ECO:0007669"/>
    <property type="project" value="UniProtKB-ARBA"/>
</dbReference>
<proteinExistence type="inferred from homology"/>
<dbReference type="Pfam" id="PF00561">
    <property type="entry name" value="Abhydrolase_1"/>
    <property type="match status" value="1"/>
</dbReference>
<keyword evidence="6" id="KW-1185">Reference proteome</keyword>
<gene>
    <name evidence="5" type="ORF">BDV96DRAFT_482588</name>
</gene>
<evidence type="ECO:0000313" key="6">
    <source>
        <dbReference type="Proteomes" id="UP000799770"/>
    </source>
</evidence>
<dbReference type="SUPFAM" id="SSF53474">
    <property type="entry name" value="alpha/beta-Hydrolases"/>
    <property type="match status" value="1"/>
</dbReference>
<feature type="domain" description="AB hydrolase-1" evidence="3">
    <location>
        <begin position="352"/>
        <end position="583"/>
    </location>
</feature>
<dbReference type="Gene3D" id="3.40.50.1820">
    <property type="entry name" value="alpha/beta hydrolase"/>
    <property type="match status" value="1"/>
</dbReference>
<dbReference type="AlphaFoldDB" id="A0A6A5ZU57"/>
<dbReference type="GO" id="GO:0046872">
    <property type="term" value="F:metal ion binding"/>
    <property type="evidence" value="ECO:0007669"/>
    <property type="project" value="UniProtKB-KW"/>
</dbReference>
<dbReference type="FunFam" id="3.90.850.10:FF:000002">
    <property type="entry name" value="2-hydroxyhepta-2,4-diene-1,7-dioate isomerase"/>
    <property type="match status" value="1"/>
</dbReference>